<feature type="transmembrane region" description="Helical" evidence="1">
    <location>
        <begin position="184"/>
        <end position="205"/>
    </location>
</feature>
<dbReference type="RefSeq" id="WP_045296365.1">
    <property type="nucleotide sequence ID" value="NZ_JYJA01000018.1"/>
</dbReference>
<feature type="transmembrane region" description="Helical" evidence="1">
    <location>
        <begin position="42"/>
        <end position="62"/>
    </location>
</feature>
<feature type="transmembrane region" description="Helical" evidence="1">
    <location>
        <begin position="82"/>
        <end position="101"/>
    </location>
</feature>
<feature type="transmembrane region" description="Helical" evidence="1">
    <location>
        <begin position="16"/>
        <end position="35"/>
    </location>
</feature>
<dbReference type="AlphaFoldDB" id="A0A0M2HLR4"/>
<dbReference type="Proteomes" id="UP000034098">
    <property type="component" value="Unassembled WGS sequence"/>
</dbReference>
<name>A0A0M2HLR4_MICTR</name>
<keyword evidence="1" id="KW-0812">Transmembrane</keyword>
<dbReference type="EMBL" id="JYJA01000018">
    <property type="protein sequence ID" value="KJL45366.1"/>
    <property type="molecule type" value="Genomic_DNA"/>
</dbReference>
<accession>A0A0M2HLR4</accession>
<reference evidence="2" key="1">
    <citation type="submission" date="2015-02" db="EMBL/GenBank/DDBJ databases">
        <title>Draft genome sequences of ten Microbacterium spp. with emphasis on heavy metal contaminated environments.</title>
        <authorList>
            <person name="Corretto E."/>
        </authorList>
    </citation>
    <scope>NUCLEOTIDE SEQUENCE [LARGE SCALE GENOMIC DNA]</scope>
    <source>
        <strain evidence="2">DSM 8608</strain>
    </source>
</reference>
<comment type="caution">
    <text evidence="2">The sequence shown here is derived from an EMBL/GenBank/DDBJ whole genome shotgun (WGS) entry which is preliminary data.</text>
</comment>
<dbReference type="PATRIC" id="fig|69370.6.peg.273"/>
<evidence type="ECO:0000313" key="2">
    <source>
        <dbReference type="EMBL" id="KJL45366.1"/>
    </source>
</evidence>
<evidence type="ECO:0000256" key="1">
    <source>
        <dbReference type="SAM" id="Phobius"/>
    </source>
</evidence>
<protein>
    <recommendedName>
        <fullName evidence="4">PH (Pleckstrin Homology) domain-containing protein</fullName>
    </recommendedName>
</protein>
<organism evidence="2 3">
    <name type="scientific">Microbacterium trichothecenolyticum</name>
    <name type="common">Aureobacterium trichothecenolyticum</name>
    <dbReference type="NCBI Taxonomy" id="69370"/>
    <lineage>
        <taxon>Bacteria</taxon>
        <taxon>Bacillati</taxon>
        <taxon>Actinomycetota</taxon>
        <taxon>Actinomycetes</taxon>
        <taxon>Micrococcales</taxon>
        <taxon>Microbacteriaceae</taxon>
        <taxon>Microbacterium</taxon>
    </lineage>
</organism>
<keyword evidence="3" id="KW-1185">Reference proteome</keyword>
<gene>
    <name evidence="2" type="ORF">RS82_00259</name>
</gene>
<evidence type="ECO:0008006" key="4">
    <source>
        <dbReference type="Google" id="ProtNLM"/>
    </source>
</evidence>
<evidence type="ECO:0000313" key="3">
    <source>
        <dbReference type="Proteomes" id="UP000034098"/>
    </source>
</evidence>
<sequence length="206" mass="21721">MVHLRRVGDVEVYERLRFVPLTVGAGAAGIVLVLLPVFDPRYLGFSVGLGLVVWLLWAFAVWPRVTVETDAVHVRNTFTTTTFAFSALDGVASGFTLDFLLRGGRRVRAWAVPGQQNLGMEAMRSADAHASGFQPVRRVAELTVGSATTPAGRVAASIARRLAVAGAERDGVADPGDAVRRVNVIMIVVTCLLVALAVAGIAGGAS</sequence>
<keyword evidence="1" id="KW-1133">Transmembrane helix</keyword>
<dbReference type="OrthoDB" id="5068332at2"/>
<keyword evidence="1" id="KW-0472">Membrane</keyword>
<proteinExistence type="predicted"/>